<accession>A0A1H2U3Z1</accession>
<evidence type="ECO:0000313" key="2">
    <source>
        <dbReference type="EMBL" id="SDW50687.1"/>
    </source>
</evidence>
<feature type="signal peptide" evidence="1">
    <location>
        <begin position="1"/>
        <end position="22"/>
    </location>
</feature>
<evidence type="ECO:0008006" key="4">
    <source>
        <dbReference type="Google" id="ProtNLM"/>
    </source>
</evidence>
<dbReference type="Proteomes" id="UP000198500">
    <property type="component" value="Unassembled WGS sequence"/>
</dbReference>
<evidence type="ECO:0000256" key="1">
    <source>
        <dbReference type="SAM" id="SignalP"/>
    </source>
</evidence>
<dbReference type="Gene3D" id="2.40.128.110">
    <property type="entry name" value="Lipid/polyisoprenoid-binding, YceI-like"/>
    <property type="match status" value="1"/>
</dbReference>
<gene>
    <name evidence="2" type="ORF">SAMN05443545_10260</name>
</gene>
<dbReference type="InterPro" id="IPR036761">
    <property type="entry name" value="TTHA0802/YceI-like_sf"/>
</dbReference>
<dbReference type="EMBL" id="FNNI01000002">
    <property type="protein sequence ID" value="SDW50687.1"/>
    <property type="molecule type" value="Genomic_DNA"/>
</dbReference>
<protein>
    <recommendedName>
        <fullName evidence="4">YceI-like domain-containing protein</fullName>
    </recommendedName>
</protein>
<keyword evidence="3" id="KW-1185">Reference proteome</keyword>
<name>A0A1H2U3Z1_9GAMM</name>
<organism evidence="2 3">
    <name type="scientific">Aidingimonas halophila</name>
    <dbReference type="NCBI Taxonomy" id="574349"/>
    <lineage>
        <taxon>Bacteria</taxon>
        <taxon>Pseudomonadati</taxon>
        <taxon>Pseudomonadota</taxon>
        <taxon>Gammaproteobacteria</taxon>
        <taxon>Oceanospirillales</taxon>
        <taxon>Halomonadaceae</taxon>
        <taxon>Aidingimonas</taxon>
    </lineage>
</organism>
<proteinExistence type="predicted"/>
<dbReference type="AlphaFoldDB" id="A0A1H2U3Z1"/>
<feature type="chain" id="PRO_5011696464" description="YceI-like domain-containing protein" evidence="1">
    <location>
        <begin position="23"/>
        <end position="195"/>
    </location>
</feature>
<sequence>MSIMKRYGLSVALLLSAGVAQADWQLDPERSRIDATVIELASEGPIPHQHSVRELDGSIDEQGRLRLPLRLNQTDVLEQLGELPPWLDTLTDRTLVTLSTELPPERLNDLAVGDSFTETLLFRADTSSTAQEEPLRLRFTRESDDRIHITNAERIVLNGSDVMKDETGRTIVNLLGYERIGDEIPVELNATLVDR</sequence>
<evidence type="ECO:0000313" key="3">
    <source>
        <dbReference type="Proteomes" id="UP000198500"/>
    </source>
</evidence>
<reference evidence="2 3" key="1">
    <citation type="submission" date="2016-10" db="EMBL/GenBank/DDBJ databases">
        <authorList>
            <person name="de Groot N.N."/>
        </authorList>
    </citation>
    <scope>NUCLEOTIDE SEQUENCE [LARGE SCALE GENOMIC DNA]</scope>
    <source>
        <strain evidence="2 3">DSM 19219</strain>
    </source>
</reference>
<keyword evidence="1" id="KW-0732">Signal</keyword>